<keyword evidence="3" id="KW-1015">Disulfide bond</keyword>
<proteinExistence type="predicted"/>
<dbReference type="PANTHER" id="PTHR10083:SF374">
    <property type="entry name" value="BPTI_KUNITZ INHIBITOR DOMAIN-CONTAINING PROTEIN"/>
    <property type="match status" value="1"/>
</dbReference>
<dbReference type="Gene3D" id="4.10.410.10">
    <property type="entry name" value="Pancreatic trypsin inhibitor Kunitz domain"/>
    <property type="match status" value="1"/>
</dbReference>
<dbReference type="SMART" id="SM00131">
    <property type="entry name" value="KU"/>
    <property type="match status" value="1"/>
</dbReference>
<keyword evidence="6" id="KW-1185">Reference proteome</keyword>
<dbReference type="InterPro" id="IPR002223">
    <property type="entry name" value="Kunitz_BPTI"/>
</dbReference>
<evidence type="ECO:0000256" key="4">
    <source>
        <dbReference type="SAM" id="SignalP"/>
    </source>
</evidence>
<dbReference type="SUPFAM" id="SSF57362">
    <property type="entry name" value="BPTI-like"/>
    <property type="match status" value="1"/>
</dbReference>
<dbReference type="PROSITE" id="PS50279">
    <property type="entry name" value="BPTI_KUNITZ_2"/>
    <property type="match status" value="1"/>
</dbReference>
<dbReference type="PRINTS" id="PR00759">
    <property type="entry name" value="BASICPTASE"/>
</dbReference>
<keyword evidence="2" id="KW-0722">Serine protease inhibitor</keyword>
<reference evidence="7" key="1">
    <citation type="submission" date="2017-02" db="UniProtKB">
        <authorList>
            <consortium name="WormBaseParasite"/>
        </authorList>
    </citation>
    <scope>IDENTIFICATION</scope>
</reference>
<organism evidence="6 7">
    <name type="scientific">Syphacia muris</name>
    <dbReference type="NCBI Taxonomy" id="451379"/>
    <lineage>
        <taxon>Eukaryota</taxon>
        <taxon>Metazoa</taxon>
        <taxon>Ecdysozoa</taxon>
        <taxon>Nematoda</taxon>
        <taxon>Chromadorea</taxon>
        <taxon>Rhabditida</taxon>
        <taxon>Spirurina</taxon>
        <taxon>Oxyuridomorpha</taxon>
        <taxon>Oxyuroidea</taxon>
        <taxon>Oxyuridae</taxon>
        <taxon>Syphacia</taxon>
    </lineage>
</organism>
<dbReference type="CDD" id="cd00109">
    <property type="entry name" value="Kunitz-type"/>
    <property type="match status" value="1"/>
</dbReference>
<keyword evidence="1" id="KW-0646">Protease inhibitor</keyword>
<accession>A0A0N5ATX7</accession>
<name>A0A0N5ATX7_9BILA</name>
<dbReference type="WBParaSite" id="SMUV_0000829801-mRNA-1">
    <property type="protein sequence ID" value="SMUV_0000829801-mRNA-1"/>
    <property type="gene ID" value="SMUV_0000829801"/>
</dbReference>
<dbReference type="GO" id="GO:0005615">
    <property type="term" value="C:extracellular space"/>
    <property type="evidence" value="ECO:0007669"/>
    <property type="project" value="TreeGrafter"/>
</dbReference>
<dbReference type="Proteomes" id="UP000046393">
    <property type="component" value="Unplaced"/>
</dbReference>
<feature type="signal peptide" evidence="4">
    <location>
        <begin position="1"/>
        <end position="16"/>
    </location>
</feature>
<dbReference type="Pfam" id="PF00014">
    <property type="entry name" value="Kunitz_BPTI"/>
    <property type="match status" value="1"/>
</dbReference>
<evidence type="ECO:0000313" key="7">
    <source>
        <dbReference type="WBParaSite" id="SMUV_0000829801-mRNA-1"/>
    </source>
</evidence>
<keyword evidence="4" id="KW-0732">Signal</keyword>
<evidence type="ECO:0000256" key="1">
    <source>
        <dbReference type="ARBA" id="ARBA00022690"/>
    </source>
</evidence>
<dbReference type="AlphaFoldDB" id="A0A0N5ATX7"/>
<feature type="domain" description="BPTI/Kunitz inhibitor" evidence="5">
    <location>
        <begin position="35"/>
        <end position="102"/>
    </location>
</feature>
<evidence type="ECO:0000259" key="5">
    <source>
        <dbReference type="PROSITE" id="PS50279"/>
    </source>
</evidence>
<dbReference type="GO" id="GO:0004867">
    <property type="term" value="F:serine-type endopeptidase inhibitor activity"/>
    <property type="evidence" value="ECO:0007669"/>
    <property type="project" value="UniProtKB-KW"/>
</dbReference>
<feature type="chain" id="PRO_5005893535" evidence="4">
    <location>
        <begin position="17"/>
        <end position="106"/>
    </location>
</feature>
<dbReference type="InterPro" id="IPR050098">
    <property type="entry name" value="TFPI/VKTCI-like"/>
</dbReference>
<dbReference type="PANTHER" id="PTHR10083">
    <property type="entry name" value="KUNITZ-TYPE PROTEASE INHIBITOR-RELATED"/>
    <property type="match status" value="1"/>
</dbReference>
<sequence length="106" mass="12066">MLLIIFACGMVSAIYAGRLPDPPVFTAAQHYPSICYLPPDSGLCDNEEIKDNSDELYGNYKSKLLTYYYFDTATEQCYPFGVQNCGGNENRFETLNECQTYCRIQE</sequence>
<dbReference type="InterPro" id="IPR036880">
    <property type="entry name" value="Kunitz_BPTI_sf"/>
</dbReference>
<protein>
    <submittedName>
        <fullName evidence="7">BPTI/Kunitz inhibitor domain-containing protein</fullName>
    </submittedName>
</protein>
<evidence type="ECO:0000256" key="2">
    <source>
        <dbReference type="ARBA" id="ARBA00022900"/>
    </source>
</evidence>
<evidence type="ECO:0000313" key="6">
    <source>
        <dbReference type="Proteomes" id="UP000046393"/>
    </source>
</evidence>
<evidence type="ECO:0000256" key="3">
    <source>
        <dbReference type="ARBA" id="ARBA00023157"/>
    </source>
</evidence>